<dbReference type="OrthoDB" id="3447349at2759"/>
<dbReference type="Proteomes" id="UP000696280">
    <property type="component" value="Unassembled WGS sequence"/>
</dbReference>
<accession>A0A9N9L9Y7</accession>
<sequence length="243" mass="27744">MILSLLKEGEARVEDTLHKGYAPPSFSHNLELIFIQDNRSPASLSMKTKIASTSERAARLRTLEPPTLLWWATAFPMREWSGGRKINSNTFDSLLRHASRQTAHSPSLRAVLWDDMEHLRQKHPSCEMLQEFLSAIMQQDLVNDGKGIPTAIQALSQEGRYISLTGARYDCLPKLPDLLRYGIECSRKYQEETNNPPMISTALEIFLPLDPNEDEAYAVVPICTREAWHIMQELKMVEEEPCY</sequence>
<protein>
    <submittedName>
        <fullName evidence="1">Uncharacterized protein</fullName>
    </submittedName>
</protein>
<keyword evidence="2" id="KW-1185">Reference proteome</keyword>
<proteinExistence type="predicted"/>
<evidence type="ECO:0000313" key="1">
    <source>
        <dbReference type="EMBL" id="CAG8960390.1"/>
    </source>
</evidence>
<organism evidence="1 2">
    <name type="scientific">Hymenoscyphus fraxineus</name>
    <dbReference type="NCBI Taxonomy" id="746836"/>
    <lineage>
        <taxon>Eukaryota</taxon>
        <taxon>Fungi</taxon>
        <taxon>Dikarya</taxon>
        <taxon>Ascomycota</taxon>
        <taxon>Pezizomycotina</taxon>
        <taxon>Leotiomycetes</taxon>
        <taxon>Helotiales</taxon>
        <taxon>Helotiaceae</taxon>
        <taxon>Hymenoscyphus</taxon>
    </lineage>
</organism>
<reference evidence="1" key="1">
    <citation type="submission" date="2021-07" db="EMBL/GenBank/DDBJ databases">
        <authorList>
            <person name="Durling M."/>
        </authorList>
    </citation>
    <scope>NUCLEOTIDE SEQUENCE</scope>
</reference>
<dbReference type="AlphaFoldDB" id="A0A9N9L9Y7"/>
<name>A0A9N9L9Y7_9HELO</name>
<comment type="caution">
    <text evidence="1">The sequence shown here is derived from an EMBL/GenBank/DDBJ whole genome shotgun (WGS) entry which is preliminary data.</text>
</comment>
<dbReference type="EMBL" id="CAJVRL010000099">
    <property type="protein sequence ID" value="CAG8960390.1"/>
    <property type="molecule type" value="Genomic_DNA"/>
</dbReference>
<gene>
    <name evidence="1" type="ORF">HYFRA_00008107</name>
</gene>
<evidence type="ECO:0000313" key="2">
    <source>
        <dbReference type="Proteomes" id="UP000696280"/>
    </source>
</evidence>